<dbReference type="InterPro" id="IPR004360">
    <property type="entry name" value="Glyas_Fos-R_dOase_dom"/>
</dbReference>
<organism evidence="2 3">
    <name type="scientific">Occallatibacter riparius</name>
    <dbReference type="NCBI Taxonomy" id="1002689"/>
    <lineage>
        <taxon>Bacteria</taxon>
        <taxon>Pseudomonadati</taxon>
        <taxon>Acidobacteriota</taxon>
        <taxon>Terriglobia</taxon>
        <taxon>Terriglobales</taxon>
        <taxon>Acidobacteriaceae</taxon>
        <taxon>Occallatibacter</taxon>
    </lineage>
</organism>
<dbReference type="PANTHER" id="PTHR34109">
    <property type="entry name" value="BNAUNNG04460D PROTEIN-RELATED"/>
    <property type="match status" value="1"/>
</dbReference>
<evidence type="ECO:0000313" key="2">
    <source>
        <dbReference type="EMBL" id="UWZ85820.1"/>
    </source>
</evidence>
<protein>
    <submittedName>
        <fullName evidence="2">VOC family protein</fullName>
    </submittedName>
</protein>
<evidence type="ECO:0000313" key="3">
    <source>
        <dbReference type="Proteomes" id="UP001059380"/>
    </source>
</evidence>
<keyword evidence="3" id="KW-1185">Reference proteome</keyword>
<dbReference type="Proteomes" id="UP001059380">
    <property type="component" value="Chromosome"/>
</dbReference>
<dbReference type="InterPro" id="IPR037523">
    <property type="entry name" value="VOC_core"/>
</dbReference>
<dbReference type="PROSITE" id="PS51819">
    <property type="entry name" value="VOC"/>
    <property type="match status" value="1"/>
</dbReference>
<evidence type="ECO:0000259" key="1">
    <source>
        <dbReference type="PROSITE" id="PS51819"/>
    </source>
</evidence>
<dbReference type="EMBL" id="CP093313">
    <property type="protein sequence ID" value="UWZ85820.1"/>
    <property type="molecule type" value="Genomic_DNA"/>
</dbReference>
<reference evidence="2" key="1">
    <citation type="submission" date="2021-04" db="EMBL/GenBank/DDBJ databases">
        <title>Phylogenetic analysis of Acidobacteriaceae.</title>
        <authorList>
            <person name="Qiu L."/>
            <person name="Zhang Q."/>
        </authorList>
    </citation>
    <scope>NUCLEOTIDE SEQUENCE</scope>
    <source>
        <strain evidence="2">DSM 25168</strain>
    </source>
</reference>
<feature type="domain" description="VOC" evidence="1">
    <location>
        <begin position="2"/>
        <end position="132"/>
    </location>
</feature>
<dbReference type="SUPFAM" id="SSF54593">
    <property type="entry name" value="Glyoxalase/Bleomycin resistance protein/Dihydroxybiphenyl dioxygenase"/>
    <property type="match status" value="1"/>
</dbReference>
<dbReference type="AlphaFoldDB" id="A0A9J7BSG6"/>
<dbReference type="KEGG" id="orp:MOP44_07695"/>
<sequence length="140" mass="15469">METHSTVIPALRYQDAHAAIDWLCNVLGFTRHAVYPGPDNTVGHAELTLNGGMIMVGSHREDDYGRGFKSPGELGNIETRSSYIVVKDAEAVWHRAQSAGAQIVRPFQATDYGSHEFTIKDPEGHSWSIGTYDPWATHSM</sequence>
<dbReference type="Pfam" id="PF00903">
    <property type="entry name" value="Glyoxalase"/>
    <property type="match status" value="1"/>
</dbReference>
<dbReference type="Gene3D" id="3.30.720.110">
    <property type="match status" value="1"/>
</dbReference>
<proteinExistence type="predicted"/>
<accession>A0A9J7BSG6</accession>
<gene>
    <name evidence="2" type="ORF">MOP44_07695</name>
</gene>
<dbReference type="RefSeq" id="WP_260795426.1">
    <property type="nucleotide sequence ID" value="NZ_CP093313.1"/>
</dbReference>
<dbReference type="Gene3D" id="3.30.720.120">
    <property type="match status" value="1"/>
</dbReference>
<dbReference type="InterPro" id="IPR029068">
    <property type="entry name" value="Glyas_Bleomycin-R_OHBP_Dase"/>
</dbReference>
<name>A0A9J7BSG6_9BACT</name>
<dbReference type="PANTHER" id="PTHR34109:SF1">
    <property type="entry name" value="VOC DOMAIN-CONTAINING PROTEIN"/>
    <property type="match status" value="1"/>
</dbReference>